<name>A0A8J2SRV8_9STRA</name>
<evidence type="ECO:0000256" key="7">
    <source>
        <dbReference type="ARBA" id="ARBA00023304"/>
    </source>
</evidence>
<reference evidence="12" key="1">
    <citation type="submission" date="2021-11" db="EMBL/GenBank/DDBJ databases">
        <authorList>
            <consortium name="Genoscope - CEA"/>
            <person name="William W."/>
        </authorList>
    </citation>
    <scope>NUCLEOTIDE SEQUENCE</scope>
</reference>
<comment type="catalytic activity">
    <reaction evidence="11">
        <text>L-isoleucine + 2-oxoglutarate = (S)-3-methyl-2-oxopentanoate + L-glutamate</text>
        <dbReference type="Rhea" id="RHEA:24801"/>
        <dbReference type="ChEBI" id="CHEBI:16810"/>
        <dbReference type="ChEBI" id="CHEBI:29985"/>
        <dbReference type="ChEBI" id="CHEBI:35146"/>
        <dbReference type="ChEBI" id="CHEBI:58045"/>
        <dbReference type="EC" id="2.6.1.42"/>
    </reaction>
</comment>
<dbReference type="CDD" id="cd01557">
    <property type="entry name" value="BCAT_beta_family"/>
    <property type="match status" value="1"/>
</dbReference>
<dbReference type="InterPro" id="IPR033939">
    <property type="entry name" value="BCAT_family"/>
</dbReference>
<dbReference type="GO" id="GO:0004084">
    <property type="term" value="F:branched-chain-amino-acid transaminase activity"/>
    <property type="evidence" value="ECO:0007669"/>
    <property type="project" value="UniProtKB-EC"/>
</dbReference>
<organism evidence="12 13">
    <name type="scientific">Pelagomonas calceolata</name>
    <dbReference type="NCBI Taxonomy" id="35677"/>
    <lineage>
        <taxon>Eukaryota</taxon>
        <taxon>Sar</taxon>
        <taxon>Stramenopiles</taxon>
        <taxon>Ochrophyta</taxon>
        <taxon>Pelagophyceae</taxon>
        <taxon>Pelagomonadales</taxon>
        <taxon>Pelagomonadaceae</taxon>
        <taxon>Pelagomonas</taxon>
    </lineage>
</organism>
<dbReference type="PANTHER" id="PTHR11825:SF44">
    <property type="entry name" value="BRANCHED-CHAIN-AMINO-ACID AMINOTRANSFERASE"/>
    <property type="match status" value="1"/>
</dbReference>
<keyword evidence="4 11" id="KW-0028">Amino-acid biosynthesis</keyword>
<dbReference type="OrthoDB" id="1732691at2759"/>
<dbReference type="EC" id="2.6.1.42" evidence="11"/>
<dbReference type="InterPro" id="IPR036038">
    <property type="entry name" value="Aminotransferase-like"/>
</dbReference>
<evidence type="ECO:0000256" key="6">
    <source>
        <dbReference type="ARBA" id="ARBA00022898"/>
    </source>
</evidence>
<proteinExistence type="inferred from homology"/>
<dbReference type="GO" id="GO:0009082">
    <property type="term" value="P:branched-chain amino acid biosynthetic process"/>
    <property type="evidence" value="ECO:0007669"/>
    <property type="project" value="UniProtKB-KW"/>
</dbReference>
<evidence type="ECO:0000256" key="10">
    <source>
        <dbReference type="RuleBase" id="RU004516"/>
    </source>
</evidence>
<keyword evidence="5 11" id="KW-0808">Transferase</keyword>
<dbReference type="InterPro" id="IPR001544">
    <property type="entry name" value="Aminotrans_IV"/>
</dbReference>
<dbReference type="Pfam" id="PF01063">
    <property type="entry name" value="Aminotran_4"/>
    <property type="match status" value="1"/>
</dbReference>
<keyword evidence="6 10" id="KW-0663">Pyridoxal phosphate</keyword>
<evidence type="ECO:0000313" key="12">
    <source>
        <dbReference type="EMBL" id="CAH0371584.1"/>
    </source>
</evidence>
<comment type="catalytic activity">
    <reaction evidence="11">
        <text>L-leucine + 2-oxoglutarate = 4-methyl-2-oxopentanoate + L-glutamate</text>
        <dbReference type="Rhea" id="RHEA:18321"/>
        <dbReference type="ChEBI" id="CHEBI:16810"/>
        <dbReference type="ChEBI" id="CHEBI:17865"/>
        <dbReference type="ChEBI" id="CHEBI:29985"/>
        <dbReference type="ChEBI" id="CHEBI:57427"/>
        <dbReference type="EC" id="2.6.1.42"/>
    </reaction>
</comment>
<dbReference type="InterPro" id="IPR043132">
    <property type="entry name" value="BCAT-like_C"/>
</dbReference>
<dbReference type="PROSITE" id="PS00770">
    <property type="entry name" value="AA_TRANSFER_CLASS_4"/>
    <property type="match status" value="1"/>
</dbReference>
<dbReference type="PIRSF" id="PIRSF006468">
    <property type="entry name" value="BCAT1"/>
    <property type="match status" value="1"/>
</dbReference>
<comment type="similarity">
    <text evidence="2 9">Belongs to the class-IV pyridoxal-phosphate-dependent aminotransferase family.</text>
</comment>
<evidence type="ECO:0000256" key="3">
    <source>
        <dbReference type="ARBA" id="ARBA00022576"/>
    </source>
</evidence>
<dbReference type="PANTHER" id="PTHR11825">
    <property type="entry name" value="SUBGROUP IIII AMINOTRANSFERASE"/>
    <property type="match status" value="1"/>
</dbReference>
<dbReference type="GO" id="GO:0008652">
    <property type="term" value="P:amino acid biosynthetic process"/>
    <property type="evidence" value="ECO:0007669"/>
    <property type="project" value="UniProtKB-KW"/>
</dbReference>
<comment type="caution">
    <text evidence="12">The sequence shown here is derived from an EMBL/GenBank/DDBJ whole genome shotgun (WGS) entry which is preliminary data.</text>
</comment>
<dbReference type="NCBIfam" id="NF009897">
    <property type="entry name" value="PRK13357.1"/>
    <property type="match status" value="1"/>
</dbReference>
<gene>
    <name evidence="12" type="ORF">PECAL_3P15330</name>
</gene>
<dbReference type="Proteomes" id="UP000789595">
    <property type="component" value="Unassembled WGS sequence"/>
</dbReference>
<evidence type="ECO:0000313" key="13">
    <source>
        <dbReference type="Proteomes" id="UP000789595"/>
    </source>
</evidence>
<comment type="catalytic activity">
    <reaction evidence="11">
        <text>L-valine + 2-oxoglutarate = 3-methyl-2-oxobutanoate + L-glutamate</text>
        <dbReference type="Rhea" id="RHEA:24813"/>
        <dbReference type="ChEBI" id="CHEBI:11851"/>
        <dbReference type="ChEBI" id="CHEBI:16810"/>
        <dbReference type="ChEBI" id="CHEBI:29985"/>
        <dbReference type="ChEBI" id="CHEBI:57762"/>
        <dbReference type="EC" id="2.6.1.42"/>
    </reaction>
</comment>
<sequence>MLRQALNRTSRAFSSLDASKLKIERCATPAQPPANEALVGQWGRIFSPHMLRVDWTASDGWSAPRIQPHGPLQLSPAAMTLHYALQCFEGMKAYRGDDDAIRLFRPDLNARRMTSSLQRLAMPTFDETAFVELLKRYVEVEQEWVPRGEGHSMYLRPTCVATDPFLGVGVPQEATLYVIASPVGPYFPDGFKPITVVADTVNVRAWPGGAGDTKIGGNYAPTIKPVLDAAAQTDGRAQQVLFLFGDDHRVTEVGSMNVFVVLRTASGVELVTAPLSGDILPGVTRRSILDLARADPASVGVDVVSERVFTMPEVVAASREGRLLEVFGAGTAAVVCPVREVVYQGSSIDVPTGGGAGPVASELWRRLSDAHYGRDASGWAVAI</sequence>
<dbReference type="AlphaFoldDB" id="A0A8J2SRV8"/>
<dbReference type="InterPro" id="IPR005786">
    <property type="entry name" value="B_amino_transII"/>
</dbReference>
<evidence type="ECO:0000256" key="4">
    <source>
        <dbReference type="ARBA" id="ARBA00022605"/>
    </source>
</evidence>
<dbReference type="SUPFAM" id="SSF56752">
    <property type="entry name" value="D-aminoacid aminotransferase-like PLP-dependent enzymes"/>
    <property type="match status" value="1"/>
</dbReference>
<evidence type="ECO:0000256" key="8">
    <source>
        <dbReference type="PIRSR" id="PIRSR006468-1"/>
    </source>
</evidence>
<dbReference type="Gene3D" id="3.20.10.10">
    <property type="entry name" value="D-amino Acid Aminotransferase, subunit A, domain 2"/>
    <property type="match status" value="1"/>
</dbReference>
<evidence type="ECO:0000256" key="1">
    <source>
        <dbReference type="ARBA" id="ARBA00001933"/>
    </source>
</evidence>
<keyword evidence="7 11" id="KW-0100">Branched-chain amino acid biosynthesis</keyword>
<dbReference type="InterPro" id="IPR043131">
    <property type="entry name" value="BCAT-like_N"/>
</dbReference>
<evidence type="ECO:0000256" key="2">
    <source>
        <dbReference type="ARBA" id="ARBA00009320"/>
    </source>
</evidence>
<dbReference type="EMBL" id="CAKKNE010000003">
    <property type="protein sequence ID" value="CAH0371584.1"/>
    <property type="molecule type" value="Genomic_DNA"/>
</dbReference>
<dbReference type="FunFam" id="3.30.470.10:FF:000002">
    <property type="entry name" value="Branched-chain-amino-acid aminotransferase"/>
    <property type="match status" value="1"/>
</dbReference>
<evidence type="ECO:0000256" key="11">
    <source>
        <dbReference type="RuleBase" id="RU004517"/>
    </source>
</evidence>
<comment type="cofactor">
    <cofactor evidence="1 10">
        <name>pyridoxal 5'-phosphate</name>
        <dbReference type="ChEBI" id="CHEBI:597326"/>
    </cofactor>
</comment>
<dbReference type="InterPro" id="IPR018300">
    <property type="entry name" value="Aminotrans_IV_CS"/>
</dbReference>
<keyword evidence="13" id="KW-1185">Reference proteome</keyword>
<dbReference type="Gene3D" id="3.30.470.10">
    <property type="match status" value="1"/>
</dbReference>
<keyword evidence="3 11" id="KW-0032">Aminotransferase</keyword>
<feature type="modified residue" description="N6-(pyridoxal phosphate)lysine" evidence="8">
    <location>
        <position position="214"/>
    </location>
</feature>
<evidence type="ECO:0000256" key="9">
    <source>
        <dbReference type="RuleBase" id="RU004106"/>
    </source>
</evidence>
<protein>
    <recommendedName>
        <fullName evidence="11">Branched-chain-amino-acid aminotransferase</fullName>
        <ecNumber evidence="11">2.6.1.42</ecNumber>
    </recommendedName>
</protein>
<evidence type="ECO:0000256" key="5">
    <source>
        <dbReference type="ARBA" id="ARBA00022679"/>
    </source>
</evidence>
<dbReference type="NCBIfam" id="TIGR01123">
    <property type="entry name" value="ilvE_II"/>
    <property type="match status" value="1"/>
</dbReference>
<accession>A0A8J2SRV8</accession>